<evidence type="ECO:0000256" key="8">
    <source>
        <dbReference type="ARBA" id="ARBA00023004"/>
    </source>
</evidence>
<keyword evidence="8" id="KW-0408">Iron</keyword>
<dbReference type="STRING" id="341036.SAMN05660649_03896"/>
<sequence length="662" mass="70943">MKLLSPVRIGQMELKNRVVMPAMHLGYCKDGFVTNKLIEFYRARARGGVGLIIVGGCTIDDQGYGNMIKIDDDKYIPGLAELVNAVHEEGGKIAAQLFQPGRYSYSFLMGIQPVAPSPIPSKLTRQMPRELTTDEVKDIVNSFGRSAVRAKKAGFDTVEVIGSAGYLVSQFLSPVTNRRQDEYGGHFENRMRFGLEVAQNIREAVGPDYPVMFRVGGNDFMPGGNTNREIAVFCKRLEEAGVDAFNVTGGWHETAVPQITMAAPRGAFAYLARGVKEAVNVPVIACNRINDPILAEEILANDMADLVGMARAMIADQDLVNKAAEGRFAEIRKCIGCNQGCLDAVFTMKPVGCLVNAGAGRELEDVFRPAAQIKKVLVVGGGPGGMEAARVAAERGHSVTLWEKGNRLGGQLNIAAEPPGRSEFATFVEYLSSELYRLGVAVELGKEANENNIKAFGPDAVVMATGAAPVTPPIDGVGSPNVCQAWDVLGGKSATGRRVVIIGGGAVGCEAALMLAGKGVINAETFHFLALNNAESWETLKELATRGIKDITVIEMQKTVGADIGVSSRWVILQEMQRFGVKMLTGAKAKKINDKGVILDVAGKEEIIEADTILLAVGSQSVSELSERIKESFPEVYMVGDAVAPRKALDAVHQGYLAGKVL</sequence>
<comment type="cofactor">
    <cofactor evidence="2">
        <name>[4Fe-4S] cluster</name>
        <dbReference type="ChEBI" id="CHEBI:49883"/>
    </cofactor>
</comment>
<reference evidence="13" key="1">
    <citation type="submission" date="2016-10" db="EMBL/GenBank/DDBJ databases">
        <authorList>
            <person name="Varghese N."/>
            <person name="Submissions S."/>
        </authorList>
    </citation>
    <scope>NUCLEOTIDE SEQUENCE [LARGE SCALE GENOMIC DNA]</scope>
    <source>
        <strain evidence="13">DSM 17038</strain>
    </source>
</reference>
<gene>
    <name evidence="12" type="ORF">SAMN05660649_03896</name>
</gene>
<dbReference type="SUPFAM" id="SSF51905">
    <property type="entry name" value="FAD/NAD(P)-binding domain"/>
    <property type="match status" value="1"/>
</dbReference>
<keyword evidence="4" id="KW-0285">Flavoprotein</keyword>
<evidence type="ECO:0000313" key="13">
    <source>
        <dbReference type="Proteomes" id="UP000199337"/>
    </source>
</evidence>
<dbReference type="GO" id="GO:0046872">
    <property type="term" value="F:metal ion binding"/>
    <property type="evidence" value="ECO:0007669"/>
    <property type="project" value="UniProtKB-KW"/>
</dbReference>
<dbReference type="Gene3D" id="3.50.50.60">
    <property type="entry name" value="FAD/NAD(P)-binding domain"/>
    <property type="match status" value="1"/>
</dbReference>
<evidence type="ECO:0000256" key="1">
    <source>
        <dbReference type="ARBA" id="ARBA00001917"/>
    </source>
</evidence>
<dbReference type="Gene3D" id="3.40.50.720">
    <property type="entry name" value="NAD(P)-binding Rossmann-like Domain"/>
    <property type="match status" value="1"/>
</dbReference>
<name>A0A1I2XFF4_9FIRM</name>
<comment type="cofactor">
    <cofactor evidence="1">
        <name>FMN</name>
        <dbReference type="ChEBI" id="CHEBI:58210"/>
    </cofactor>
</comment>
<keyword evidence="9" id="KW-0411">Iron-sulfur</keyword>
<dbReference type="InterPro" id="IPR001155">
    <property type="entry name" value="OxRdtase_FMN_N"/>
</dbReference>
<evidence type="ECO:0000256" key="6">
    <source>
        <dbReference type="ARBA" id="ARBA00022723"/>
    </source>
</evidence>
<evidence type="ECO:0000256" key="4">
    <source>
        <dbReference type="ARBA" id="ARBA00022630"/>
    </source>
</evidence>
<comment type="similarity">
    <text evidence="3">In the N-terminal section; belongs to the NADH:flavin oxidoreductase/NADH oxidase family.</text>
</comment>
<dbReference type="InterPro" id="IPR013785">
    <property type="entry name" value="Aldolase_TIM"/>
</dbReference>
<dbReference type="PRINTS" id="PR00368">
    <property type="entry name" value="FADPNR"/>
</dbReference>
<evidence type="ECO:0000256" key="9">
    <source>
        <dbReference type="ARBA" id="ARBA00023014"/>
    </source>
</evidence>
<dbReference type="RefSeq" id="WP_092473478.1">
    <property type="nucleotide sequence ID" value="NZ_FOOX01000017.1"/>
</dbReference>
<protein>
    <submittedName>
        <fullName evidence="12">2,4-dienoyl-CoA reductase (NADPH2)</fullName>
    </submittedName>
</protein>
<keyword evidence="5" id="KW-0288">FMN</keyword>
<dbReference type="Pfam" id="PF00724">
    <property type="entry name" value="Oxidored_FMN"/>
    <property type="match status" value="1"/>
</dbReference>
<evidence type="ECO:0000256" key="2">
    <source>
        <dbReference type="ARBA" id="ARBA00001966"/>
    </source>
</evidence>
<organism evidence="12 13">
    <name type="scientific">Desulfotruncus arcticus DSM 17038</name>
    <dbReference type="NCBI Taxonomy" id="1121424"/>
    <lineage>
        <taxon>Bacteria</taxon>
        <taxon>Bacillati</taxon>
        <taxon>Bacillota</taxon>
        <taxon>Clostridia</taxon>
        <taxon>Eubacteriales</taxon>
        <taxon>Desulfallaceae</taxon>
        <taxon>Desulfotruncus</taxon>
    </lineage>
</organism>
<feature type="domain" description="NADH:flavin oxidoreductase/NADH oxidase N-terminal" evidence="10">
    <location>
        <begin position="2"/>
        <end position="327"/>
    </location>
</feature>
<keyword evidence="13" id="KW-1185">Reference proteome</keyword>
<dbReference type="InterPro" id="IPR023753">
    <property type="entry name" value="FAD/NAD-binding_dom"/>
</dbReference>
<dbReference type="InterPro" id="IPR036188">
    <property type="entry name" value="FAD/NAD-bd_sf"/>
</dbReference>
<dbReference type="GO" id="GO:0016491">
    <property type="term" value="F:oxidoreductase activity"/>
    <property type="evidence" value="ECO:0007669"/>
    <property type="project" value="UniProtKB-KW"/>
</dbReference>
<dbReference type="Gene3D" id="3.20.20.70">
    <property type="entry name" value="Aldolase class I"/>
    <property type="match status" value="1"/>
</dbReference>
<feature type="domain" description="FAD/NAD(P)-binding" evidence="11">
    <location>
        <begin position="374"/>
        <end position="654"/>
    </location>
</feature>
<dbReference type="PANTHER" id="PTHR42917:SF2">
    <property type="entry name" value="2,4-DIENOYL-COA REDUCTASE [(2E)-ENOYL-COA-PRODUCING]"/>
    <property type="match status" value="1"/>
</dbReference>
<evidence type="ECO:0000256" key="7">
    <source>
        <dbReference type="ARBA" id="ARBA00023002"/>
    </source>
</evidence>
<evidence type="ECO:0000256" key="3">
    <source>
        <dbReference type="ARBA" id="ARBA00011048"/>
    </source>
</evidence>
<dbReference type="GO" id="GO:0051536">
    <property type="term" value="F:iron-sulfur cluster binding"/>
    <property type="evidence" value="ECO:0007669"/>
    <property type="project" value="UniProtKB-KW"/>
</dbReference>
<evidence type="ECO:0000256" key="5">
    <source>
        <dbReference type="ARBA" id="ARBA00022643"/>
    </source>
</evidence>
<proteinExistence type="inferred from homology"/>
<accession>A0A1I2XFF4</accession>
<evidence type="ECO:0000313" key="12">
    <source>
        <dbReference type="EMBL" id="SFH11406.1"/>
    </source>
</evidence>
<evidence type="ECO:0000259" key="10">
    <source>
        <dbReference type="Pfam" id="PF00724"/>
    </source>
</evidence>
<dbReference type="PRINTS" id="PR00469">
    <property type="entry name" value="PNDRDTASEII"/>
</dbReference>
<dbReference type="EMBL" id="FOOX01000017">
    <property type="protein sequence ID" value="SFH11406.1"/>
    <property type="molecule type" value="Genomic_DNA"/>
</dbReference>
<dbReference type="GO" id="GO:0010181">
    <property type="term" value="F:FMN binding"/>
    <property type="evidence" value="ECO:0007669"/>
    <property type="project" value="InterPro"/>
</dbReference>
<dbReference type="OrthoDB" id="9772736at2"/>
<dbReference type="CDD" id="cd02803">
    <property type="entry name" value="OYE_like_FMN_family"/>
    <property type="match status" value="1"/>
</dbReference>
<dbReference type="InterPro" id="IPR051793">
    <property type="entry name" value="NADH:flavin_oxidoreductase"/>
</dbReference>
<dbReference type="SUPFAM" id="SSF51395">
    <property type="entry name" value="FMN-linked oxidoreductases"/>
    <property type="match status" value="1"/>
</dbReference>
<keyword evidence="6" id="KW-0479">Metal-binding</keyword>
<dbReference type="AlphaFoldDB" id="A0A1I2XFF4"/>
<dbReference type="PANTHER" id="PTHR42917">
    <property type="entry name" value="2,4-DIENOYL-COA REDUCTASE"/>
    <property type="match status" value="1"/>
</dbReference>
<dbReference type="Pfam" id="PF07992">
    <property type="entry name" value="Pyr_redox_2"/>
    <property type="match status" value="1"/>
</dbReference>
<dbReference type="Proteomes" id="UP000199337">
    <property type="component" value="Unassembled WGS sequence"/>
</dbReference>
<keyword evidence="7" id="KW-0560">Oxidoreductase</keyword>
<evidence type="ECO:0000259" key="11">
    <source>
        <dbReference type="Pfam" id="PF07992"/>
    </source>
</evidence>